<keyword evidence="3" id="KW-1185">Reference proteome</keyword>
<evidence type="ECO:0000313" key="2">
    <source>
        <dbReference type="EMBL" id="MBT0960915.1"/>
    </source>
</evidence>
<accession>A0A944D6I8</accession>
<name>A0A944D6I8_DENI1</name>
<evidence type="ECO:0000256" key="1">
    <source>
        <dbReference type="SAM" id="SignalP"/>
    </source>
</evidence>
<gene>
    <name evidence="2" type="ORF">I8J34_06955</name>
</gene>
<feature type="signal peptide" evidence="1">
    <location>
        <begin position="1"/>
        <end position="22"/>
    </location>
</feature>
<dbReference type="AlphaFoldDB" id="A0A944D6I8"/>
<proteinExistence type="predicted"/>
<feature type="chain" id="PRO_5036977572" evidence="1">
    <location>
        <begin position="23"/>
        <end position="97"/>
    </location>
</feature>
<sequence length="97" mass="9530">MRRTSSLLAGLVLGLTSLMSIAAPATPAQPPAASTSPAPGAPMAKKYVEPCHCSAGEALSPTGAVVFNCECGAMKCVVASATGKIGKDALAPALSCQ</sequence>
<keyword evidence="1" id="KW-0732">Signal</keyword>
<protein>
    <submittedName>
        <fullName evidence="2">Uncharacterized protein</fullName>
    </submittedName>
</protein>
<dbReference type="Proteomes" id="UP000694660">
    <property type="component" value="Unassembled WGS sequence"/>
</dbReference>
<evidence type="ECO:0000313" key="3">
    <source>
        <dbReference type="Proteomes" id="UP000694660"/>
    </source>
</evidence>
<comment type="caution">
    <text evidence="2">The sequence shown here is derived from an EMBL/GenBank/DDBJ whole genome shotgun (WGS) entry which is preliminary data.</text>
</comment>
<dbReference type="RefSeq" id="WP_214360682.1">
    <property type="nucleotide sequence ID" value="NZ_JAEKFT010000006.1"/>
</dbReference>
<reference evidence="3" key="1">
    <citation type="journal article" date="2022" name="ISME J.">
        <title>Genetic and phylogenetic analysis of dissimilatory iodate-reducing bacteria identifies potential niches across the world's oceans.</title>
        <authorList>
            <person name="Reyes-Umana V."/>
            <person name="Henning Z."/>
            <person name="Lee K."/>
            <person name="Barnum T.P."/>
            <person name="Coates J.D."/>
        </authorList>
    </citation>
    <scope>NUCLEOTIDE SEQUENCE [LARGE SCALE GENOMIC DNA]</scope>
    <source>
        <strain evidence="3">IR12</strain>
    </source>
</reference>
<organism evidence="2 3">
    <name type="scientific">Denitromonas iodatirespirans</name>
    <dbReference type="NCBI Taxonomy" id="2795389"/>
    <lineage>
        <taxon>Bacteria</taxon>
        <taxon>Pseudomonadati</taxon>
        <taxon>Pseudomonadota</taxon>
        <taxon>Betaproteobacteria</taxon>
        <taxon>Rhodocyclales</taxon>
        <taxon>Zoogloeaceae</taxon>
        <taxon>Denitromonas</taxon>
    </lineage>
</organism>
<dbReference type="EMBL" id="JAEKFT010000006">
    <property type="protein sequence ID" value="MBT0960915.1"/>
    <property type="molecule type" value="Genomic_DNA"/>
</dbReference>